<dbReference type="EnsemblPlants" id="TraesCS3B02G594000.1">
    <property type="protein sequence ID" value="TraesCS3B02G594000.1"/>
    <property type="gene ID" value="TraesCS3B02G594000"/>
</dbReference>
<dbReference type="Gramene" id="TraesARI3B03G01821010.1">
    <property type="protein sequence ID" value="TraesARI3B03G01821010.1"/>
    <property type="gene ID" value="TraesARI3B03G01821010"/>
</dbReference>
<dbReference type="Gramene" id="TraesCS3B02G594000.1">
    <property type="protein sequence ID" value="TraesCS3B02G594000.1"/>
    <property type="gene ID" value="TraesCS3B02G594000"/>
</dbReference>
<accession>A0A3B6FZ27</accession>
<evidence type="ECO:0000313" key="2">
    <source>
        <dbReference type="EnsemblPlants" id="TraesCS3B02G594000.1"/>
    </source>
</evidence>
<dbReference type="Gramene" id="TraesRN3B0101492300.1">
    <property type="protein sequence ID" value="TraesRN3B0101492300.1"/>
    <property type="gene ID" value="TraesRN3B0101492300"/>
</dbReference>
<keyword evidence="3" id="KW-1185">Reference proteome</keyword>
<keyword evidence="1" id="KW-0732">Signal</keyword>
<organism evidence="2">
    <name type="scientific">Triticum aestivum</name>
    <name type="common">Wheat</name>
    <dbReference type="NCBI Taxonomy" id="4565"/>
    <lineage>
        <taxon>Eukaryota</taxon>
        <taxon>Viridiplantae</taxon>
        <taxon>Streptophyta</taxon>
        <taxon>Embryophyta</taxon>
        <taxon>Tracheophyta</taxon>
        <taxon>Spermatophyta</taxon>
        <taxon>Magnoliopsida</taxon>
        <taxon>Liliopsida</taxon>
        <taxon>Poales</taxon>
        <taxon>Poaceae</taxon>
        <taxon>BOP clade</taxon>
        <taxon>Pooideae</taxon>
        <taxon>Triticodae</taxon>
        <taxon>Triticeae</taxon>
        <taxon>Triticinae</taxon>
        <taxon>Triticum</taxon>
    </lineage>
</organism>
<dbReference type="Gramene" id="TraesSYM3B03G01814240.1">
    <property type="protein sequence ID" value="TraesSYM3B03G01814240.1"/>
    <property type="gene ID" value="TraesSYM3B03G01814240"/>
</dbReference>
<dbReference type="Proteomes" id="UP000019116">
    <property type="component" value="Chromosome 3B"/>
</dbReference>
<dbReference type="AlphaFoldDB" id="A0A3B6FZ27"/>
<dbReference type="Gramene" id="TraesSTA3B03G01779300.1">
    <property type="protein sequence ID" value="TraesSTA3B03G01779300.1"/>
    <property type="gene ID" value="TraesSTA3B03G01779300"/>
</dbReference>
<evidence type="ECO:0000313" key="3">
    <source>
        <dbReference type="Proteomes" id="UP000019116"/>
    </source>
</evidence>
<dbReference type="Gramene" id="TraesCAD_scaffold_107765_01G000100.1">
    <property type="protein sequence ID" value="TraesCAD_scaffold_107765_01G000100.1"/>
    <property type="gene ID" value="TraesCAD_scaffold_107765_01G000100"/>
</dbReference>
<evidence type="ECO:0000256" key="1">
    <source>
        <dbReference type="SAM" id="SignalP"/>
    </source>
</evidence>
<dbReference type="Gramene" id="TraesJUL3B03G01805720.1">
    <property type="protein sequence ID" value="TraesJUL3B03G01805720.1"/>
    <property type="gene ID" value="TraesJUL3B03G01805720"/>
</dbReference>
<dbReference type="Gramene" id="TraesCLE_scaffold_025300_01G000100.1">
    <property type="protein sequence ID" value="TraesCLE_scaffold_025300_01G000100.1"/>
    <property type="gene ID" value="TraesCLE_scaffold_025300_01G000100"/>
</dbReference>
<feature type="chain" id="PRO_5043174237" evidence="1">
    <location>
        <begin position="20"/>
        <end position="74"/>
    </location>
</feature>
<reference evidence="2" key="1">
    <citation type="submission" date="2018-08" db="EMBL/GenBank/DDBJ databases">
        <authorList>
            <person name="Rossello M."/>
        </authorList>
    </citation>
    <scope>NUCLEOTIDE SEQUENCE [LARGE SCALE GENOMIC DNA]</scope>
    <source>
        <strain evidence="2">cv. Chinese Spring</strain>
    </source>
</reference>
<reference evidence="2" key="2">
    <citation type="submission" date="2018-10" db="UniProtKB">
        <authorList>
            <consortium name="EnsemblPlants"/>
        </authorList>
    </citation>
    <scope>IDENTIFICATION</scope>
</reference>
<dbReference type="PaxDb" id="4565-Traes_3AL_EDE2F13E1.1"/>
<sequence>MEGKAILLCLMVLVQLGNSVHVDKCRAVIAFSGTTCIELSCMLACQKSFGDHAVNSACRLIGLATLNCYCKVCD</sequence>
<feature type="signal peptide" evidence="1">
    <location>
        <begin position="1"/>
        <end position="19"/>
    </location>
</feature>
<proteinExistence type="predicted"/>
<protein>
    <submittedName>
        <fullName evidence="2">Uncharacterized protein</fullName>
    </submittedName>
</protein>
<dbReference type="Gramene" id="TraesCS3B03G1484500.1">
    <property type="protein sequence ID" value="TraesCS3B03G1484500.1.CDS"/>
    <property type="gene ID" value="TraesCS3B03G1484500"/>
</dbReference>
<dbReference type="Gramene" id="TraesPARA_EIv1.0_0901020.1">
    <property type="protein sequence ID" value="TraesPARA_EIv1.0_0901020.1.CDS"/>
    <property type="gene ID" value="TraesPARA_EIv1.0_0901020"/>
</dbReference>
<name>A0A3B6FZ27_WHEAT</name>
<dbReference type="Gramene" id="TraesWEE_scaffold_017031_01G000200.1">
    <property type="protein sequence ID" value="TraesWEE_scaffold_017031_01G000200.1"/>
    <property type="gene ID" value="TraesWEE_scaffold_017031_01G000200"/>
</dbReference>